<gene>
    <name evidence="2" type="ORF">GGE06_003963</name>
</gene>
<reference evidence="2 3" key="1">
    <citation type="submission" date="2020-08" db="EMBL/GenBank/DDBJ databases">
        <title>Genomic Encyclopedia of Type Strains, Phase III (KMG-III): the genomes of soil and plant-associated and newly described type strains.</title>
        <authorList>
            <person name="Whitman W."/>
        </authorList>
    </citation>
    <scope>NUCLEOTIDE SEQUENCE [LARGE SCALE GENOMIC DNA]</scope>
    <source>
        <strain evidence="2 3">SFB5A</strain>
    </source>
</reference>
<name>A0A7W7U154_9ACTN</name>
<accession>A0A7W7U154</accession>
<keyword evidence="3" id="KW-1185">Reference proteome</keyword>
<evidence type="ECO:0000313" key="3">
    <source>
        <dbReference type="Proteomes" id="UP000582643"/>
    </source>
</evidence>
<proteinExistence type="predicted"/>
<dbReference type="RefSeq" id="WP_184931362.1">
    <property type="nucleotide sequence ID" value="NZ_JACHJY010000005.1"/>
</dbReference>
<dbReference type="Pfam" id="PF07693">
    <property type="entry name" value="KAP_NTPase"/>
    <property type="match status" value="1"/>
</dbReference>
<sequence length="704" mass="78784">MSQRSYFRDDPDPANDSLERRSFAQSVVGALAQVRQQSKSSVAGLIGPWGSGKSTTLSMVLDGLKDGQDVDWTVVELNPWLYSDTESLQLGFFVALREALPDGSKWSQGRERIGNFFTAISPAGKVNGIAGVDASAALESVGKWIAGDVSANGMKARAEKVLEDLEKPIMFVLDDLDRLTPEELLMVFKLVRLVGRLPNIYYLLAYDEKTLLDLIQQTDVAAGDRLRARDYMEKIVQVRFDMPPMRPKQTLALLDSALTELMERYGVVMDEQDVIRFSATYQDLISGYLTTPRAVNRYIAQIDSLFDSLNDEVNFVEFCLLTFLRTFEPEVYKKIPGSWRAELLGEDVGRMLRQRSGENAQEEARWLKELSEAGAADARTQSIFDLLSSLFPALEMIKKNYSGGLGSLQDKAERRLGVGHRDYFDRYFSFGVPGDDVPNRTVRGWLVRLGEGPDESVAAELEASLFEDTVRIARKIEARISEFPDAACLILPIAADIRSRVVHQSFSIVGSPMLAVERLARVAMEAVPSDRAHAVILEMDSYEYGAILVSEVLEDLRLTGDEGKITPVEPAVVEVLHRRVEGFISRDLKDVSDHDFRHVFHWRRAAGKEVVDPILREALIGGPWDALEFAALNVSVAISGSGESLSDLRIDFLEEVVGLDYFYENLSSELDGFEESVPDHLPVTRENRRKVALARLKYRRGPRD</sequence>
<dbReference type="EMBL" id="JACHJY010000005">
    <property type="protein sequence ID" value="MBB4983031.1"/>
    <property type="molecule type" value="Genomic_DNA"/>
</dbReference>
<protein>
    <recommendedName>
        <fullName evidence="1">KAP NTPase domain-containing protein</fullName>
    </recommendedName>
</protein>
<organism evidence="2 3">
    <name type="scientific">Streptomyces nymphaeiformis</name>
    <dbReference type="NCBI Taxonomy" id="2663842"/>
    <lineage>
        <taxon>Bacteria</taxon>
        <taxon>Bacillati</taxon>
        <taxon>Actinomycetota</taxon>
        <taxon>Actinomycetes</taxon>
        <taxon>Kitasatosporales</taxon>
        <taxon>Streptomycetaceae</taxon>
        <taxon>Streptomyces</taxon>
    </lineage>
</organism>
<dbReference type="Gene3D" id="3.40.50.300">
    <property type="entry name" value="P-loop containing nucleotide triphosphate hydrolases"/>
    <property type="match status" value="1"/>
</dbReference>
<dbReference type="Proteomes" id="UP000582643">
    <property type="component" value="Unassembled WGS sequence"/>
</dbReference>
<dbReference type="InterPro" id="IPR027417">
    <property type="entry name" value="P-loop_NTPase"/>
</dbReference>
<comment type="caution">
    <text evidence="2">The sequence shown here is derived from an EMBL/GenBank/DDBJ whole genome shotgun (WGS) entry which is preliminary data.</text>
</comment>
<feature type="domain" description="KAP NTPase" evidence="1">
    <location>
        <begin position="21"/>
        <end position="304"/>
    </location>
</feature>
<evidence type="ECO:0000259" key="1">
    <source>
        <dbReference type="Pfam" id="PF07693"/>
    </source>
</evidence>
<evidence type="ECO:0000313" key="2">
    <source>
        <dbReference type="EMBL" id="MBB4983031.1"/>
    </source>
</evidence>
<dbReference type="SUPFAM" id="SSF52540">
    <property type="entry name" value="P-loop containing nucleoside triphosphate hydrolases"/>
    <property type="match status" value="1"/>
</dbReference>
<dbReference type="AlphaFoldDB" id="A0A7W7U154"/>
<dbReference type="InterPro" id="IPR011646">
    <property type="entry name" value="KAP_P-loop"/>
</dbReference>